<evidence type="ECO:0000313" key="1">
    <source>
        <dbReference type="EMBL" id="RSL42688.1"/>
    </source>
</evidence>
<comment type="caution">
    <text evidence="1">The sequence shown here is derived from an EMBL/GenBank/DDBJ whole genome shotgun (WGS) entry which is preliminary data.</text>
</comment>
<sequence>MALTRGIWTSACWFFDEYLHAGFSEDLAAAAIITSAPERPSHNPSSRHAPFQLPMLVVGLAMMAEFSDVGLKSGQSECHYDDEVRVEYEDDLHVTQEPRLLKRWKDATQLHGYSAKNGSPDIE</sequence>
<organism evidence="1 2">
    <name type="scientific">Fusarium duplospermum</name>
    <dbReference type="NCBI Taxonomy" id="1325734"/>
    <lineage>
        <taxon>Eukaryota</taxon>
        <taxon>Fungi</taxon>
        <taxon>Dikarya</taxon>
        <taxon>Ascomycota</taxon>
        <taxon>Pezizomycotina</taxon>
        <taxon>Sordariomycetes</taxon>
        <taxon>Hypocreomycetidae</taxon>
        <taxon>Hypocreales</taxon>
        <taxon>Nectriaceae</taxon>
        <taxon>Fusarium</taxon>
        <taxon>Fusarium solani species complex</taxon>
    </lineage>
</organism>
<dbReference type="EMBL" id="NKCI01000355">
    <property type="protein sequence ID" value="RSL42688.1"/>
    <property type="molecule type" value="Genomic_DNA"/>
</dbReference>
<accession>A0A428NPF5</accession>
<protein>
    <submittedName>
        <fullName evidence="1">Uncharacterized protein</fullName>
    </submittedName>
</protein>
<reference evidence="1 2" key="1">
    <citation type="submission" date="2017-06" db="EMBL/GenBank/DDBJ databases">
        <title>Comparative genomic analysis of Ambrosia Fusariam Clade fungi.</title>
        <authorList>
            <person name="Stajich J.E."/>
            <person name="Carrillo J."/>
            <person name="Kijimoto T."/>
            <person name="Eskalen A."/>
            <person name="O'Donnell K."/>
            <person name="Kasson M."/>
        </authorList>
    </citation>
    <scope>NUCLEOTIDE SEQUENCE [LARGE SCALE GENOMIC DNA]</scope>
    <source>
        <strain evidence="1 2">NRRL62584</strain>
    </source>
</reference>
<name>A0A428NPF5_9HYPO</name>
<keyword evidence="2" id="KW-1185">Reference proteome</keyword>
<gene>
    <name evidence="1" type="ORF">CEP54_015392</name>
</gene>
<dbReference type="AlphaFoldDB" id="A0A428NPF5"/>
<proteinExistence type="predicted"/>
<dbReference type="Proteomes" id="UP000288168">
    <property type="component" value="Unassembled WGS sequence"/>
</dbReference>
<evidence type="ECO:0000313" key="2">
    <source>
        <dbReference type="Proteomes" id="UP000288168"/>
    </source>
</evidence>